<feature type="transmembrane region" description="Helical" evidence="1">
    <location>
        <begin position="12"/>
        <end position="36"/>
    </location>
</feature>
<evidence type="ECO:0000313" key="2">
    <source>
        <dbReference type="EMBL" id="GIQ61495.1"/>
    </source>
</evidence>
<proteinExistence type="predicted"/>
<feature type="transmembrane region" description="Helical" evidence="1">
    <location>
        <begin position="229"/>
        <end position="250"/>
    </location>
</feature>
<feature type="transmembrane region" description="Helical" evidence="1">
    <location>
        <begin position="84"/>
        <end position="108"/>
    </location>
</feature>
<comment type="caution">
    <text evidence="2">The sequence shown here is derived from an EMBL/GenBank/DDBJ whole genome shotgun (WGS) entry which is preliminary data.</text>
</comment>
<keyword evidence="3" id="KW-1185">Reference proteome</keyword>
<name>A0ABQ4N004_9BACL</name>
<feature type="transmembrane region" description="Helical" evidence="1">
    <location>
        <begin position="42"/>
        <end position="63"/>
    </location>
</feature>
<evidence type="ECO:0008006" key="4">
    <source>
        <dbReference type="Google" id="ProtNLM"/>
    </source>
</evidence>
<accession>A0ABQ4N004</accession>
<gene>
    <name evidence="2" type="ORF">PACILC2_00630</name>
</gene>
<protein>
    <recommendedName>
        <fullName evidence="4">ABC transporter permease</fullName>
    </recommendedName>
</protein>
<evidence type="ECO:0000313" key="3">
    <source>
        <dbReference type="Proteomes" id="UP000680304"/>
    </source>
</evidence>
<sequence length="256" mass="28743">MINLLKYDFKRNANLILAGAAILVLAQAALMLAGWWRDWDGQILYIGIMVIYVLFGFLAYLMMCQTYNGNIRSYSRRLLPLGSWYLPVSPFLLLVICYLALGAMFVLFDTLFSLIFDVKDTLFSMLRQFVGQIGFWDSAAMTFNFLWGLLFITVAVFMAITVARTIDGKGGTFMGIAAFIALFALIVWIEALLFPQTKDDSSWGIVSIEINEGAIVSGAISKANTSFDWGLLLFELAIVAALYYAILYMLDRKVKL</sequence>
<evidence type="ECO:0000256" key="1">
    <source>
        <dbReference type="SAM" id="Phobius"/>
    </source>
</evidence>
<feature type="transmembrane region" description="Helical" evidence="1">
    <location>
        <begin position="173"/>
        <end position="194"/>
    </location>
</feature>
<keyword evidence="1" id="KW-1133">Transmembrane helix</keyword>
<reference evidence="2 3" key="1">
    <citation type="submission" date="2021-04" db="EMBL/GenBank/DDBJ databases">
        <title>Draft genome sequence of Paenibacillus cisolokensis, LC2-13A.</title>
        <authorList>
            <person name="Uke A."/>
            <person name="Chhe C."/>
            <person name="Baramee S."/>
            <person name="Kosugi A."/>
        </authorList>
    </citation>
    <scope>NUCLEOTIDE SEQUENCE [LARGE SCALE GENOMIC DNA]</scope>
    <source>
        <strain evidence="2 3">LC2-13A</strain>
    </source>
</reference>
<dbReference type="RefSeq" id="WP_062491283.1">
    <property type="nucleotide sequence ID" value="NZ_BOVJ01000002.1"/>
</dbReference>
<keyword evidence="1" id="KW-0472">Membrane</keyword>
<dbReference type="EMBL" id="BOVJ01000002">
    <property type="protein sequence ID" value="GIQ61495.1"/>
    <property type="molecule type" value="Genomic_DNA"/>
</dbReference>
<organism evidence="2 3">
    <name type="scientific">Paenibacillus cisolokensis</name>
    <dbReference type="NCBI Taxonomy" id="1658519"/>
    <lineage>
        <taxon>Bacteria</taxon>
        <taxon>Bacillati</taxon>
        <taxon>Bacillota</taxon>
        <taxon>Bacilli</taxon>
        <taxon>Bacillales</taxon>
        <taxon>Paenibacillaceae</taxon>
        <taxon>Paenibacillus</taxon>
    </lineage>
</organism>
<feature type="transmembrane region" description="Helical" evidence="1">
    <location>
        <begin position="145"/>
        <end position="166"/>
    </location>
</feature>
<keyword evidence="1" id="KW-0812">Transmembrane</keyword>
<dbReference type="Proteomes" id="UP000680304">
    <property type="component" value="Unassembled WGS sequence"/>
</dbReference>